<comment type="caution">
    <text evidence="4">The sequence shown here is derived from an EMBL/GenBank/DDBJ whole genome shotgun (WGS) entry which is preliminary data.</text>
</comment>
<accession>A0AAD4S107</accession>
<keyword evidence="2" id="KW-0808">Transferase</keyword>
<dbReference type="Proteomes" id="UP001202328">
    <property type="component" value="Unassembled WGS sequence"/>
</dbReference>
<protein>
    <submittedName>
        <fullName evidence="4">Uncharacterized protein</fullName>
    </submittedName>
</protein>
<evidence type="ECO:0000313" key="4">
    <source>
        <dbReference type="EMBL" id="KAI3850696.1"/>
    </source>
</evidence>
<organism evidence="4 5">
    <name type="scientific">Papaver atlanticum</name>
    <dbReference type="NCBI Taxonomy" id="357466"/>
    <lineage>
        <taxon>Eukaryota</taxon>
        <taxon>Viridiplantae</taxon>
        <taxon>Streptophyta</taxon>
        <taxon>Embryophyta</taxon>
        <taxon>Tracheophyta</taxon>
        <taxon>Spermatophyta</taxon>
        <taxon>Magnoliopsida</taxon>
        <taxon>Ranunculales</taxon>
        <taxon>Papaveraceae</taxon>
        <taxon>Papaveroideae</taxon>
        <taxon>Papaver</taxon>
    </lineage>
</organism>
<proteinExistence type="inferred from homology"/>
<dbReference type="Pfam" id="PF02458">
    <property type="entry name" value="Transferase"/>
    <property type="match status" value="1"/>
</dbReference>
<dbReference type="AlphaFoldDB" id="A0AAD4S107"/>
<reference evidence="4" key="1">
    <citation type="submission" date="2022-04" db="EMBL/GenBank/DDBJ databases">
        <title>A functionally conserved STORR gene fusion in Papaver species that diverged 16.8 million years ago.</title>
        <authorList>
            <person name="Catania T."/>
        </authorList>
    </citation>
    <scope>NUCLEOTIDE SEQUENCE</scope>
    <source>
        <strain evidence="4">S-188037</strain>
    </source>
</reference>
<gene>
    <name evidence="4" type="ORF">MKW98_030756</name>
</gene>
<dbReference type="GO" id="GO:0016746">
    <property type="term" value="F:acyltransferase activity"/>
    <property type="evidence" value="ECO:0007669"/>
    <property type="project" value="UniProtKB-KW"/>
</dbReference>
<dbReference type="InterPro" id="IPR023213">
    <property type="entry name" value="CAT-like_dom_sf"/>
</dbReference>
<comment type="similarity">
    <text evidence="1">Belongs to the plant acyltransferase family.</text>
</comment>
<sequence>MKIEVLLKEFIKPSFSTPDNYPNLDSNDNNLGDDEDGKKMIISVSSRLRWCGLYIEARVVGRVVSQVIQLASSDNEVMEPFLPYDPYGGTGSAFRRGVLHMNSKTLLKIQVNTFDCGEIVICLSYSHKIVDASSFTKFVKDWTATTHGGSDTHDDELKCEAVDNPCYMSSSIFPPAIQIVPDITDILTKRFVFTFHKTFLMFSSWCRFPVYEVDFGWAKTYLKKEEMVEFELHKELIALAS</sequence>
<evidence type="ECO:0000313" key="5">
    <source>
        <dbReference type="Proteomes" id="UP001202328"/>
    </source>
</evidence>
<evidence type="ECO:0000256" key="3">
    <source>
        <dbReference type="ARBA" id="ARBA00023315"/>
    </source>
</evidence>
<evidence type="ECO:0000256" key="1">
    <source>
        <dbReference type="ARBA" id="ARBA00009861"/>
    </source>
</evidence>
<keyword evidence="5" id="KW-1185">Reference proteome</keyword>
<dbReference type="PANTHER" id="PTHR31623:SF28">
    <property type="entry name" value="BAHD ACYLTRANSFERASE"/>
    <property type="match status" value="1"/>
</dbReference>
<dbReference type="Gene3D" id="3.30.559.10">
    <property type="entry name" value="Chloramphenicol acetyltransferase-like domain"/>
    <property type="match status" value="2"/>
</dbReference>
<dbReference type="PANTHER" id="PTHR31623">
    <property type="entry name" value="F21J9.9"/>
    <property type="match status" value="1"/>
</dbReference>
<name>A0AAD4S107_9MAGN</name>
<keyword evidence="3" id="KW-0012">Acyltransferase</keyword>
<dbReference type="EMBL" id="JAJJMB010015994">
    <property type="protein sequence ID" value="KAI3850696.1"/>
    <property type="molecule type" value="Genomic_DNA"/>
</dbReference>
<evidence type="ECO:0000256" key="2">
    <source>
        <dbReference type="ARBA" id="ARBA00022679"/>
    </source>
</evidence>